<evidence type="ECO:0000256" key="2">
    <source>
        <dbReference type="ARBA" id="ARBA00023056"/>
    </source>
</evidence>
<evidence type="ECO:0000259" key="3">
    <source>
        <dbReference type="Pfam" id="PF00483"/>
    </source>
</evidence>
<dbReference type="Gene3D" id="3.90.550.10">
    <property type="entry name" value="Spore Coat Polysaccharide Biosynthesis Protein SpsA, Chain A"/>
    <property type="match status" value="2"/>
</dbReference>
<sequence length="341" mass="39030">MNRMLGIIDATAFRPEIEDLTLHRSLAAIPFAGRYRLIDFVLSNMVNSEIDSVAIFPKYSYRSLMDHIGSGKQWDLNRKKDGLFFFPSPHLHNEYDEFGSFRQFSDHLDFFLRSSQEYAVITNSYTVCNIDYKQVLNRHIENRCDITEVRQNGESLQMYIMSTKLLMDLIEDKTKTGCKTLTDIIVENRKSLTICDYEFTGYAAVIDSMDSYYKHSLEMLNPAIWHEVFLNDRPILTKAKDEPPTKYGKNSSVKNSLIANGCKIEGTVENSIIFRGVHIGKDTVIKNSVIMQKTTIGDNCLLEHIIADKDVKILNSSQLNGTEEKPHVLRKKTIQGAMMNS</sequence>
<evidence type="ECO:0000313" key="6">
    <source>
        <dbReference type="Proteomes" id="UP000321363"/>
    </source>
</evidence>
<dbReference type="GO" id="GO:0005978">
    <property type="term" value="P:glycogen biosynthetic process"/>
    <property type="evidence" value="ECO:0007669"/>
    <property type="project" value="UniProtKB-KW"/>
</dbReference>
<keyword evidence="2" id="KW-0320">Glycogen biosynthesis</keyword>
<dbReference type="CDD" id="cd04651">
    <property type="entry name" value="LbH_G1P_AT_C"/>
    <property type="match status" value="1"/>
</dbReference>
<dbReference type="SUPFAM" id="SSF53448">
    <property type="entry name" value="Nucleotide-diphospho-sugar transferases"/>
    <property type="match status" value="1"/>
</dbReference>
<dbReference type="Gene3D" id="2.160.10.10">
    <property type="entry name" value="Hexapeptide repeat proteins"/>
    <property type="match status" value="1"/>
</dbReference>
<dbReference type="InterPro" id="IPR056818">
    <property type="entry name" value="GlmU/GlgC-like_hexapep"/>
</dbReference>
<keyword evidence="5" id="KW-0548">Nucleotidyltransferase</keyword>
<keyword evidence="5" id="KW-0808">Transferase</keyword>
<evidence type="ECO:0000256" key="1">
    <source>
        <dbReference type="ARBA" id="ARBA00010443"/>
    </source>
</evidence>
<dbReference type="SUPFAM" id="SSF51161">
    <property type="entry name" value="Trimeric LpxA-like enzymes"/>
    <property type="match status" value="1"/>
</dbReference>
<dbReference type="Pfam" id="PF00483">
    <property type="entry name" value="NTP_transferase"/>
    <property type="match status" value="1"/>
</dbReference>
<comment type="caution">
    <text evidence="5">The sequence shown here is derived from an EMBL/GenBank/DDBJ whole genome shotgun (WGS) entry which is preliminary data.</text>
</comment>
<dbReference type="RefSeq" id="WP_146950789.1">
    <property type="nucleotide sequence ID" value="NZ_VOQF01000026.1"/>
</dbReference>
<dbReference type="Proteomes" id="UP000321363">
    <property type="component" value="Unassembled WGS sequence"/>
</dbReference>
<comment type="similarity">
    <text evidence="1">Belongs to the bacterial/plant glucose-1-phosphate adenylyltransferase family.</text>
</comment>
<proteinExistence type="inferred from homology"/>
<keyword evidence="6" id="KW-1185">Reference proteome</keyword>
<name>A0A5C6V7R8_9BACI</name>
<feature type="domain" description="Nucleotidyl transferase" evidence="3">
    <location>
        <begin position="19"/>
        <end position="146"/>
    </location>
</feature>
<protein>
    <submittedName>
        <fullName evidence="5">Glucose-1-phosphate adenylyltransferase</fullName>
    </submittedName>
</protein>
<dbReference type="AlphaFoldDB" id="A0A5C6V7R8"/>
<dbReference type="InterPro" id="IPR029044">
    <property type="entry name" value="Nucleotide-diphossugar_trans"/>
</dbReference>
<dbReference type="OrthoDB" id="9801810at2"/>
<dbReference type="GO" id="GO:0008878">
    <property type="term" value="F:glucose-1-phosphate adenylyltransferase activity"/>
    <property type="evidence" value="ECO:0007669"/>
    <property type="project" value="InterPro"/>
</dbReference>
<gene>
    <name evidence="5" type="ORF">FS935_22130</name>
</gene>
<organism evidence="5 6">
    <name type="scientific">Metabacillus litoralis</name>
    <dbReference type="NCBI Taxonomy" id="152268"/>
    <lineage>
        <taxon>Bacteria</taxon>
        <taxon>Bacillati</taxon>
        <taxon>Bacillota</taxon>
        <taxon>Bacilli</taxon>
        <taxon>Bacillales</taxon>
        <taxon>Bacillaceae</taxon>
        <taxon>Metabacillus</taxon>
    </lineage>
</organism>
<dbReference type="InterPro" id="IPR005835">
    <property type="entry name" value="NTP_transferase_dom"/>
</dbReference>
<dbReference type="EMBL" id="VOQF01000026">
    <property type="protein sequence ID" value="TXC81302.1"/>
    <property type="molecule type" value="Genomic_DNA"/>
</dbReference>
<evidence type="ECO:0000259" key="4">
    <source>
        <dbReference type="Pfam" id="PF24894"/>
    </source>
</evidence>
<dbReference type="PANTHER" id="PTHR43523:SF6">
    <property type="entry name" value="GLYCOGEN BIOSYNTHESIS PROTEIN GLGD"/>
    <property type="match status" value="1"/>
</dbReference>
<dbReference type="InterPro" id="IPR011831">
    <property type="entry name" value="ADP-Glc_PPase"/>
</dbReference>
<dbReference type="Pfam" id="PF24894">
    <property type="entry name" value="Hexapep_GlmU"/>
    <property type="match status" value="1"/>
</dbReference>
<evidence type="ECO:0000313" key="5">
    <source>
        <dbReference type="EMBL" id="TXC81302.1"/>
    </source>
</evidence>
<reference evidence="5 6" key="1">
    <citation type="journal article" date="2005" name="Int. J. Syst. Evol. Microbiol.">
        <title>Bacillus litoralis sp. nov., isolated from a tidal flat of the Yellow Sea in Korea.</title>
        <authorList>
            <person name="Yoon J.H."/>
            <person name="Oh T.K."/>
        </authorList>
    </citation>
    <scope>NUCLEOTIDE SEQUENCE [LARGE SCALE GENOMIC DNA]</scope>
    <source>
        <strain evidence="5 6">SW-211</strain>
    </source>
</reference>
<dbReference type="CDD" id="cd02508">
    <property type="entry name" value="ADP_Glucose_PP"/>
    <property type="match status" value="1"/>
</dbReference>
<accession>A0A5C6V7R8</accession>
<feature type="domain" description="Glucose-1-phosphate adenylyltransferase/Bifunctional protein GlmU-like C-terminal hexapeptide" evidence="4">
    <location>
        <begin position="248"/>
        <end position="318"/>
    </location>
</feature>
<dbReference type="InterPro" id="IPR011004">
    <property type="entry name" value="Trimer_LpxA-like_sf"/>
</dbReference>
<dbReference type="PANTHER" id="PTHR43523">
    <property type="entry name" value="GLUCOSE-1-PHOSPHATE ADENYLYLTRANSFERASE-RELATED"/>
    <property type="match status" value="1"/>
</dbReference>